<dbReference type="InterPro" id="IPR029033">
    <property type="entry name" value="His_PPase_superfam"/>
</dbReference>
<gene>
    <name evidence="1" type="ORF">GP473_02755</name>
</gene>
<proteinExistence type="predicted"/>
<dbReference type="EMBL" id="CP046883">
    <property type="protein sequence ID" value="QNH95738.1"/>
    <property type="molecule type" value="Genomic_DNA"/>
</dbReference>
<dbReference type="Proteomes" id="UP000515275">
    <property type="component" value="Chromosome"/>
</dbReference>
<dbReference type="PANTHER" id="PTHR48100:SF62">
    <property type="entry name" value="GLUCOSYL-3-PHOSPHOGLYCERATE PHOSPHATASE"/>
    <property type="match status" value="1"/>
</dbReference>
<dbReference type="PANTHER" id="PTHR48100">
    <property type="entry name" value="BROAD-SPECIFICITY PHOSPHATASE YOR283W-RELATED"/>
    <property type="match status" value="1"/>
</dbReference>
<dbReference type="SMART" id="SM00855">
    <property type="entry name" value="PGAM"/>
    <property type="match status" value="1"/>
</dbReference>
<sequence>MNRRLVLVRHGQTDYNKSGRMQGQLDTPLSAEGIAEAKSVASQIGEWDVSAVYSSDLTRAVDTARILADAWGLEVKTDRRLRETDLGDWTGASHEEVDHNYPGQRAYWRHAPNWAPPNAETRVEVATRAHSLVNELMETDVFDRGMVVMVAHGGTIGALTAQLLELPISHFSMFSGLGNVRWSQLMARQKFYGEGATMSPPAIDGSTVPHVPKKDRQWWKDPHWHLEGWNMSAAPGKAPVQTASPDEGGEDNLA</sequence>
<dbReference type="GO" id="GO:0005737">
    <property type="term" value="C:cytoplasm"/>
    <property type="evidence" value="ECO:0007669"/>
    <property type="project" value="TreeGrafter"/>
</dbReference>
<dbReference type="InterPro" id="IPR001345">
    <property type="entry name" value="PG/BPGM_mutase_AS"/>
</dbReference>
<dbReference type="PROSITE" id="PS00175">
    <property type="entry name" value="PG_MUTASE"/>
    <property type="match status" value="1"/>
</dbReference>
<organism evidence="1 2">
    <name type="scientific">Corynebacterium anserum</name>
    <dbReference type="NCBI Taxonomy" id="2684406"/>
    <lineage>
        <taxon>Bacteria</taxon>
        <taxon>Bacillati</taxon>
        <taxon>Actinomycetota</taxon>
        <taxon>Actinomycetes</taxon>
        <taxon>Mycobacteriales</taxon>
        <taxon>Corynebacteriaceae</taxon>
        <taxon>Corynebacterium</taxon>
    </lineage>
</organism>
<name>A0A7G7YML8_9CORY</name>
<dbReference type="AlphaFoldDB" id="A0A7G7YML8"/>
<accession>A0A7G7YML8</accession>
<dbReference type="RefSeq" id="WP_185769293.1">
    <property type="nucleotide sequence ID" value="NZ_CP046883.1"/>
</dbReference>
<dbReference type="SUPFAM" id="SSF53254">
    <property type="entry name" value="Phosphoglycerate mutase-like"/>
    <property type="match status" value="1"/>
</dbReference>
<dbReference type="CDD" id="cd07067">
    <property type="entry name" value="HP_PGM_like"/>
    <property type="match status" value="1"/>
</dbReference>
<dbReference type="KEGG" id="cans:GP473_02755"/>
<dbReference type="GO" id="GO:0016791">
    <property type="term" value="F:phosphatase activity"/>
    <property type="evidence" value="ECO:0007669"/>
    <property type="project" value="TreeGrafter"/>
</dbReference>
<evidence type="ECO:0000313" key="2">
    <source>
        <dbReference type="Proteomes" id="UP000515275"/>
    </source>
</evidence>
<evidence type="ECO:0000313" key="1">
    <source>
        <dbReference type="EMBL" id="QNH95738.1"/>
    </source>
</evidence>
<dbReference type="Gene3D" id="3.40.50.1240">
    <property type="entry name" value="Phosphoglycerate mutase-like"/>
    <property type="match status" value="1"/>
</dbReference>
<keyword evidence="2" id="KW-1185">Reference proteome</keyword>
<dbReference type="Pfam" id="PF00300">
    <property type="entry name" value="His_Phos_1"/>
    <property type="match status" value="1"/>
</dbReference>
<dbReference type="InterPro" id="IPR013078">
    <property type="entry name" value="His_Pase_superF_clade-1"/>
</dbReference>
<protein>
    <submittedName>
        <fullName evidence="1">Histidine phosphatase family protein</fullName>
    </submittedName>
</protein>
<dbReference type="InterPro" id="IPR050275">
    <property type="entry name" value="PGM_Phosphatase"/>
</dbReference>
<reference evidence="1 2" key="1">
    <citation type="submission" date="2019-12" db="EMBL/GenBank/DDBJ databases">
        <title>Corynebacterium sp. nov., isolated from feces of the Anser Albifrons in China.</title>
        <authorList>
            <person name="Liu Q."/>
        </authorList>
    </citation>
    <scope>NUCLEOTIDE SEQUENCE [LARGE SCALE GENOMIC DNA]</scope>
    <source>
        <strain evidence="1 2">23H37-10</strain>
    </source>
</reference>